<reference evidence="1 2" key="1">
    <citation type="submission" date="2019-05" db="EMBL/GenBank/DDBJ databases">
        <title>Another draft genome of Portunus trituberculatus and its Hox gene families provides insights of decapod evolution.</title>
        <authorList>
            <person name="Jeong J.-H."/>
            <person name="Song I."/>
            <person name="Kim S."/>
            <person name="Choi T."/>
            <person name="Kim D."/>
            <person name="Ryu S."/>
            <person name="Kim W."/>
        </authorList>
    </citation>
    <scope>NUCLEOTIDE SEQUENCE [LARGE SCALE GENOMIC DNA]</scope>
    <source>
        <tissue evidence="1">Muscle</tissue>
    </source>
</reference>
<keyword evidence="2" id="KW-1185">Reference proteome</keyword>
<dbReference type="Proteomes" id="UP000324222">
    <property type="component" value="Unassembled WGS sequence"/>
</dbReference>
<proteinExistence type="predicted"/>
<sequence>MDRIQTHALGDPSDPKARIVPLHHGSSQILTSVKAATRVVSPGHAFLNTLHHTSHIVFLLAREMPMYIMPLCKEGLHSDHLDYTPTSLKSVPKLLTEILCLNLISIRKTTPWFLFSSPAPGPANTPPINSCTPTMLETE</sequence>
<protein>
    <submittedName>
        <fullName evidence="1">Uncharacterized protein</fullName>
    </submittedName>
</protein>
<evidence type="ECO:0000313" key="2">
    <source>
        <dbReference type="Proteomes" id="UP000324222"/>
    </source>
</evidence>
<dbReference type="AlphaFoldDB" id="A0A5B7EF27"/>
<accession>A0A5B7EF27</accession>
<organism evidence="1 2">
    <name type="scientific">Portunus trituberculatus</name>
    <name type="common">Swimming crab</name>
    <name type="synonym">Neptunus trituberculatus</name>
    <dbReference type="NCBI Taxonomy" id="210409"/>
    <lineage>
        <taxon>Eukaryota</taxon>
        <taxon>Metazoa</taxon>
        <taxon>Ecdysozoa</taxon>
        <taxon>Arthropoda</taxon>
        <taxon>Crustacea</taxon>
        <taxon>Multicrustacea</taxon>
        <taxon>Malacostraca</taxon>
        <taxon>Eumalacostraca</taxon>
        <taxon>Eucarida</taxon>
        <taxon>Decapoda</taxon>
        <taxon>Pleocyemata</taxon>
        <taxon>Brachyura</taxon>
        <taxon>Eubrachyura</taxon>
        <taxon>Portunoidea</taxon>
        <taxon>Portunidae</taxon>
        <taxon>Portuninae</taxon>
        <taxon>Portunus</taxon>
    </lineage>
</organism>
<gene>
    <name evidence="1" type="ORF">E2C01_025092</name>
</gene>
<dbReference type="EMBL" id="VSRR010002506">
    <property type="protein sequence ID" value="MPC31796.1"/>
    <property type="molecule type" value="Genomic_DNA"/>
</dbReference>
<evidence type="ECO:0000313" key="1">
    <source>
        <dbReference type="EMBL" id="MPC31796.1"/>
    </source>
</evidence>
<comment type="caution">
    <text evidence="1">The sequence shown here is derived from an EMBL/GenBank/DDBJ whole genome shotgun (WGS) entry which is preliminary data.</text>
</comment>
<name>A0A5B7EF27_PORTR</name>